<dbReference type="EMBL" id="JRWP01000018">
    <property type="protein sequence ID" value="KGY08870.1"/>
    <property type="molecule type" value="Genomic_DNA"/>
</dbReference>
<dbReference type="AlphaFoldDB" id="A0A0A5HX45"/>
<dbReference type="InterPro" id="IPR036691">
    <property type="entry name" value="Endo/exonu/phosph_ase_sf"/>
</dbReference>
<keyword evidence="1" id="KW-0732">Signal</keyword>
<dbReference type="GO" id="GO:0016787">
    <property type="term" value="F:hydrolase activity"/>
    <property type="evidence" value="ECO:0007669"/>
    <property type="project" value="UniProtKB-KW"/>
</dbReference>
<evidence type="ECO:0000313" key="3">
    <source>
        <dbReference type="EMBL" id="KGY08870.1"/>
    </source>
</evidence>
<dbReference type="Pfam" id="PF03372">
    <property type="entry name" value="Exo_endo_phos"/>
    <property type="match status" value="1"/>
</dbReference>
<dbReference type="STRING" id="379097.SE23_04585"/>
<protein>
    <submittedName>
        <fullName evidence="3">Hydrolase</fullName>
    </submittedName>
</protein>
<dbReference type="RefSeq" id="WP_038190614.1">
    <property type="nucleotide sequence ID" value="NZ_JRWP01000018.1"/>
</dbReference>
<feature type="domain" description="Endonuclease/exonuclease/phosphatase" evidence="2">
    <location>
        <begin position="31"/>
        <end position="288"/>
    </location>
</feature>
<proteinExistence type="predicted"/>
<dbReference type="InterPro" id="IPR005135">
    <property type="entry name" value="Endo/exonuclease/phosphatase"/>
</dbReference>
<dbReference type="OrthoDB" id="395856at2"/>
<organism evidence="3 4">
    <name type="scientific">Photobacterium sp. (strain ATCC 43367)</name>
    <dbReference type="NCBI Taxonomy" id="379097"/>
    <lineage>
        <taxon>Bacteria</taxon>
        <taxon>Pseudomonadati</taxon>
        <taxon>Pseudomonadota</taxon>
        <taxon>Gammaproteobacteria</taxon>
        <taxon>Vibrionales</taxon>
        <taxon>Vibrionaceae</taxon>
        <taxon>Vibrio</taxon>
        <taxon>Vibrio oreintalis group</taxon>
    </lineage>
</organism>
<evidence type="ECO:0000313" key="4">
    <source>
        <dbReference type="Proteomes" id="UP000030451"/>
    </source>
</evidence>
<keyword evidence="3" id="KW-0378">Hydrolase</keyword>
<evidence type="ECO:0000256" key="1">
    <source>
        <dbReference type="SAM" id="SignalP"/>
    </source>
</evidence>
<reference evidence="3 4" key="1">
    <citation type="submission" date="2014-10" db="EMBL/GenBank/DDBJ databases">
        <title>Genome sequencing of Vibrio sinaloensis T08.</title>
        <authorList>
            <person name="Chan K.-G."/>
            <person name="Mohamad N.I."/>
        </authorList>
    </citation>
    <scope>NUCLEOTIDE SEQUENCE [LARGE SCALE GENOMIC DNA]</scope>
    <source>
        <strain evidence="3 4">T08</strain>
    </source>
</reference>
<dbReference type="SUPFAM" id="SSF56219">
    <property type="entry name" value="DNase I-like"/>
    <property type="match status" value="1"/>
</dbReference>
<evidence type="ECO:0000259" key="2">
    <source>
        <dbReference type="Pfam" id="PF03372"/>
    </source>
</evidence>
<dbReference type="Proteomes" id="UP000030451">
    <property type="component" value="Unassembled WGS sequence"/>
</dbReference>
<name>A0A0A5HX45_PHOS4</name>
<dbReference type="Gene3D" id="3.60.10.10">
    <property type="entry name" value="Endonuclease/exonuclease/phosphatase"/>
    <property type="match status" value="1"/>
</dbReference>
<comment type="caution">
    <text evidence="3">The sequence shown here is derived from an EMBL/GenBank/DDBJ whole genome shotgun (WGS) entry which is preliminary data.</text>
</comment>
<gene>
    <name evidence="3" type="ORF">NM06_10050</name>
</gene>
<sequence>MTHTKLRSLLVTLLLPICFSVHAEKTLNFSTWNLEWLSSTPSDKFPQSQRSEKDYSALAMHFASMDSDIVAFQEVNDENALRKVIGQQYRVYFSTRRNPEHAEHQFTAINQYTGFAVREGISVIEKESLQLDISHRSKLRFASYVVISPTSDTPIHALSVHLKARCSGAFRNNDACRTLKRQGKALNHWIREREARGERYMILGDFNHNMSYPKDWLWEIVSQDSTAKLATKETKATCKVRSRNNPSKTHQFRSLIDHVITSDQISVSKIEQLNYKTDDLFRYKLSDHCPITLTK</sequence>
<feature type="chain" id="PRO_5002023424" evidence="1">
    <location>
        <begin position="24"/>
        <end position="295"/>
    </location>
</feature>
<accession>A0A0A5HX45</accession>
<feature type="signal peptide" evidence="1">
    <location>
        <begin position="1"/>
        <end position="23"/>
    </location>
</feature>